<keyword evidence="3" id="KW-1185">Reference proteome</keyword>
<organism evidence="2 3">
    <name type="scientific">Streptomyces guryensis</name>
    <dbReference type="NCBI Taxonomy" id="2886947"/>
    <lineage>
        <taxon>Bacteria</taxon>
        <taxon>Bacillati</taxon>
        <taxon>Actinomycetota</taxon>
        <taxon>Actinomycetes</taxon>
        <taxon>Kitasatosporales</taxon>
        <taxon>Streptomycetaceae</taxon>
        <taxon>Streptomyces</taxon>
    </lineage>
</organism>
<dbReference type="RefSeq" id="WP_232654435.1">
    <property type="nucleotide sequence ID" value="NZ_JAJSBI010000029.1"/>
</dbReference>
<reference evidence="2" key="1">
    <citation type="submission" date="2021-12" db="EMBL/GenBank/DDBJ databases">
        <authorList>
            <person name="Lee J.-H."/>
            <person name="Kim S.-B."/>
        </authorList>
    </citation>
    <scope>NUCLEOTIDE SEQUENCE</scope>
    <source>
        <strain evidence="2">NR30</strain>
    </source>
</reference>
<dbReference type="AlphaFoldDB" id="A0A9Q3VYV9"/>
<gene>
    <name evidence="2" type="ORF">LJ657_39050</name>
</gene>
<dbReference type="EMBL" id="JAJSBI010000029">
    <property type="protein sequence ID" value="MCD9879490.1"/>
    <property type="molecule type" value="Genomic_DNA"/>
</dbReference>
<proteinExistence type="predicted"/>
<evidence type="ECO:0000256" key="1">
    <source>
        <dbReference type="SAM" id="MobiDB-lite"/>
    </source>
</evidence>
<sequence>MTYAVTVDVDLPEGAPELDVLQREGVGFLLRKGLDSIAAIEGPDGMEVDLVDDAIAVHPAGVLLKLFVDAPALEFAEDAAREVVAELLERSEPLSDWEITRCGVDLHPELLQESLDAADGPDAPPADPAERARRHAAAEPSTGSGRLDRAEVDAMRRTLRALAPTLRAFPLEAFGHREDEEERIVGREAAEVAAGAVVYAIDLLVDELFTDLAGLEEDGPTVAETDAPFMVLDDLPPRFALQYTVLFVRRLTVTAVTMTGRLTQPHFGGPSCVAEELLLKFLLAQAEVTADLYELLSDEVETALQVFADSVFEDMDHEWLYTPTTDGIAKGAVQDWFIPFGEERYVHPYAANDDGDDDGEPLD</sequence>
<accession>A0A9Q3VYV9</accession>
<name>A0A9Q3VYV9_9ACTN</name>
<evidence type="ECO:0000313" key="2">
    <source>
        <dbReference type="EMBL" id="MCD9879490.1"/>
    </source>
</evidence>
<feature type="region of interest" description="Disordered" evidence="1">
    <location>
        <begin position="116"/>
        <end position="149"/>
    </location>
</feature>
<protein>
    <submittedName>
        <fullName evidence="2">Uncharacterized protein</fullName>
    </submittedName>
</protein>
<comment type="caution">
    <text evidence="2">The sequence shown here is derived from an EMBL/GenBank/DDBJ whole genome shotgun (WGS) entry which is preliminary data.</text>
</comment>
<evidence type="ECO:0000313" key="3">
    <source>
        <dbReference type="Proteomes" id="UP001108029"/>
    </source>
</evidence>
<dbReference type="Proteomes" id="UP001108029">
    <property type="component" value="Unassembled WGS sequence"/>
</dbReference>